<keyword evidence="2" id="KW-1185">Reference proteome</keyword>
<proteinExistence type="predicted"/>
<sequence>MAGAIYGSTSVDTWFLSFEV</sequence>
<comment type="caution">
    <text evidence="1">The sequence shown here is derived from an EMBL/GenBank/DDBJ whole genome shotgun (WGS) entry which is preliminary data.</text>
</comment>
<organism evidence="1 2">
    <name type="scientific">Corchorus capsularis</name>
    <name type="common">Jute</name>
    <dbReference type="NCBI Taxonomy" id="210143"/>
    <lineage>
        <taxon>Eukaryota</taxon>
        <taxon>Viridiplantae</taxon>
        <taxon>Streptophyta</taxon>
        <taxon>Embryophyta</taxon>
        <taxon>Tracheophyta</taxon>
        <taxon>Spermatophyta</taxon>
        <taxon>Magnoliopsida</taxon>
        <taxon>eudicotyledons</taxon>
        <taxon>Gunneridae</taxon>
        <taxon>Pentapetalae</taxon>
        <taxon>rosids</taxon>
        <taxon>malvids</taxon>
        <taxon>Malvales</taxon>
        <taxon>Malvaceae</taxon>
        <taxon>Grewioideae</taxon>
        <taxon>Apeibeae</taxon>
        <taxon>Corchorus</taxon>
    </lineage>
</organism>
<dbReference type="AlphaFoldDB" id="A0A1R3JMF6"/>
<name>A0A1R3JMF6_COCAP</name>
<evidence type="ECO:0000313" key="1">
    <source>
        <dbReference type="EMBL" id="OMO96036.1"/>
    </source>
</evidence>
<dbReference type="Proteomes" id="UP000188268">
    <property type="component" value="Unassembled WGS sequence"/>
</dbReference>
<evidence type="ECO:0000313" key="2">
    <source>
        <dbReference type="Proteomes" id="UP000188268"/>
    </source>
</evidence>
<dbReference type="Gramene" id="OMO96036">
    <property type="protein sequence ID" value="OMO96036"/>
    <property type="gene ID" value="CCACVL1_05108"/>
</dbReference>
<gene>
    <name evidence="1" type="ORF">CCACVL1_05108</name>
</gene>
<protein>
    <submittedName>
        <fullName evidence="1">Uncharacterized protein</fullName>
    </submittedName>
</protein>
<reference evidence="1 2" key="1">
    <citation type="submission" date="2013-09" db="EMBL/GenBank/DDBJ databases">
        <title>Corchorus capsularis genome sequencing.</title>
        <authorList>
            <person name="Alam M."/>
            <person name="Haque M.S."/>
            <person name="Islam M.S."/>
            <person name="Emdad E.M."/>
            <person name="Islam M.M."/>
            <person name="Ahmed B."/>
            <person name="Halim A."/>
            <person name="Hossen Q.M.M."/>
            <person name="Hossain M.Z."/>
            <person name="Ahmed R."/>
            <person name="Khan M.M."/>
            <person name="Islam R."/>
            <person name="Rashid M.M."/>
            <person name="Khan S.A."/>
            <person name="Rahman M.S."/>
            <person name="Alam M."/>
        </authorList>
    </citation>
    <scope>NUCLEOTIDE SEQUENCE [LARGE SCALE GENOMIC DNA]</scope>
    <source>
        <strain evidence="2">cv. CVL-1</strain>
        <tissue evidence="1">Whole seedling</tissue>
    </source>
</reference>
<dbReference type="EMBL" id="AWWV01007524">
    <property type="protein sequence ID" value="OMO96036.1"/>
    <property type="molecule type" value="Genomic_DNA"/>
</dbReference>
<accession>A0A1R3JMF6</accession>